<dbReference type="Pfam" id="PF14897">
    <property type="entry name" value="EpsG"/>
    <property type="match status" value="1"/>
</dbReference>
<dbReference type="OrthoDB" id="1649543at2"/>
<feature type="transmembrane region" description="Helical" evidence="1">
    <location>
        <begin position="89"/>
        <end position="116"/>
    </location>
</feature>
<dbReference type="RefSeq" id="WP_156990209.1">
    <property type="nucleotide sequence ID" value="NZ_VWXL01000047.1"/>
</dbReference>
<gene>
    <name evidence="2" type="primary">epsG</name>
    <name evidence="2" type="ORF">CAFE_14330</name>
</gene>
<feature type="transmembrane region" description="Helical" evidence="1">
    <location>
        <begin position="202"/>
        <end position="225"/>
    </location>
</feature>
<evidence type="ECO:0000256" key="1">
    <source>
        <dbReference type="SAM" id="Phobius"/>
    </source>
</evidence>
<dbReference type="EMBL" id="VWXL01000047">
    <property type="protein sequence ID" value="MVB10735.1"/>
    <property type="molecule type" value="Genomic_DNA"/>
</dbReference>
<feature type="transmembrane region" description="Helical" evidence="1">
    <location>
        <begin position="277"/>
        <end position="296"/>
    </location>
</feature>
<feature type="transmembrane region" description="Helical" evidence="1">
    <location>
        <begin position="245"/>
        <end position="265"/>
    </location>
</feature>
<feature type="transmembrane region" description="Helical" evidence="1">
    <location>
        <begin position="35"/>
        <end position="54"/>
    </location>
</feature>
<keyword evidence="1" id="KW-0472">Membrane</keyword>
<feature type="transmembrane region" description="Helical" evidence="1">
    <location>
        <begin position="6"/>
        <end position="23"/>
    </location>
</feature>
<proteinExistence type="predicted"/>
<keyword evidence="1 2" id="KW-0812">Transmembrane</keyword>
<dbReference type="Proteomes" id="UP000469440">
    <property type="component" value="Unassembled WGS sequence"/>
</dbReference>
<organism evidence="2 3">
    <name type="scientific">Caproicibacter fermentans</name>
    <dbReference type="NCBI Taxonomy" id="2576756"/>
    <lineage>
        <taxon>Bacteria</taxon>
        <taxon>Bacillati</taxon>
        <taxon>Bacillota</taxon>
        <taxon>Clostridia</taxon>
        <taxon>Eubacteriales</taxon>
        <taxon>Acutalibacteraceae</taxon>
        <taxon>Caproicibacter</taxon>
    </lineage>
</organism>
<keyword evidence="1" id="KW-1133">Transmembrane helix</keyword>
<sequence>MDFYSSMIFYGIISLLTALNAECSVRSRDIRAQGFFACNAVLIPSLTAGFRYGIGTDYLLVYYPEFQNLQNHIHYHSRMELGFVLLNRFVIALGCGFPVLLFLVSFLTILFVFLGLKQYRKKLSVGLGMLVFMLLYYQLSFDIMRQAAAMSIEFYALKYVTSRKLFRFSALTAFACCFHLSALILFPVYFAHFLYGKPKYQVLAMISYAALIFLVLNYNRILYPILGGIGSLRYYSDYLRATKSFSFSIGVFARTVPFLLPGFLLRRELKRDSRMFLLFNLLIMGCIFRLMAYTTIYFTERIAYYFLIPQIVLVPTYCRQLKERKKTWIGIAVFAFVFFLWIYDYFVMGSCQTVPYQSIFH</sequence>
<evidence type="ECO:0000313" key="2">
    <source>
        <dbReference type="EMBL" id="MVB10735.1"/>
    </source>
</evidence>
<feature type="transmembrane region" description="Helical" evidence="1">
    <location>
        <begin position="165"/>
        <end position="190"/>
    </location>
</feature>
<feature type="transmembrane region" description="Helical" evidence="1">
    <location>
        <begin position="327"/>
        <end position="346"/>
    </location>
</feature>
<dbReference type="InterPro" id="IPR049458">
    <property type="entry name" value="EpsG-like"/>
</dbReference>
<name>A0A6N8HYQ7_9FIRM</name>
<reference evidence="2 3" key="1">
    <citation type="submission" date="2019-09" db="EMBL/GenBank/DDBJ databases">
        <title>Genome sequence of Clostridium sp. EA1.</title>
        <authorList>
            <person name="Poehlein A."/>
            <person name="Bengelsdorf F.R."/>
            <person name="Daniel R."/>
        </authorList>
    </citation>
    <scope>NUCLEOTIDE SEQUENCE [LARGE SCALE GENOMIC DNA]</scope>
    <source>
        <strain evidence="2 3">EA1</strain>
    </source>
</reference>
<protein>
    <submittedName>
        <fullName evidence="2">Transmembrane protein EpsG</fullName>
    </submittedName>
</protein>
<comment type="caution">
    <text evidence="2">The sequence shown here is derived from an EMBL/GenBank/DDBJ whole genome shotgun (WGS) entry which is preliminary data.</text>
</comment>
<evidence type="ECO:0000313" key="3">
    <source>
        <dbReference type="Proteomes" id="UP000469440"/>
    </source>
</evidence>
<dbReference type="AlphaFoldDB" id="A0A6N8HYQ7"/>
<feature type="transmembrane region" description="Helical" evidence="1">
    <location>
        <begin position="302"/>
        <end position="318"/>
    </location>
</feature>
<keyword evidence="3" id="KW-1185">Reference proteome</keyword>
<accession>A0A6N8HYQ7</accession>
<feature type="transmembrane region" description="Helical" evidence="1">
    <location>
        <begin position="123"/>
        <end position="139"/>
    </location>
</feature>